<dbReference type="Proteomes" id="UP000531151">
    <property type="component" value="Unassembled WGS sequence"/>
</dbReference>
<feature type="compositionally biased region" description="Low complexity" evidence="1">
    <location>
        <begin position="20"/>
        <end position="45"/>
    </location>
</feature>
<gene>
    <name evidence="2" type="primary">Rabl6</name>
    <name evidence="2" type="ORF">GEOCAL_R14275</name>
</gene>
<evidence type="ECO:0000256" key="1">
    <source>
        <dbReference type="SAM" id="MobiDB-lite"/>
    </source>
</evidence>
<feature type="non-terminal residue" evidence="2">
    <location>
        <position position="501"/>
    </location>
</feature>
<name>A0A7K4JJD5_GEOCA</name>
<dbReference type="GO" id="GO:0005829">
    <property type="term" value="C:cytosol"/>
    <property type="evidence" value="ECO:0007669"/>
    <property type="project" value="TreeGrafter"/>
</dbReference>
<accession>A0A7K4JJD5</accession>
<feature type="compositionally biased region" description="Acidic residues" evidence="1">
    <location>
        <begin position="346"/>
        <end position="355"/>
    </location>
</feature>
<dbReference type="InterPro" id="IPR040385">
    <property type="entry name" value="RABL6"/>
</dbReference>
<feature type="compositionally biased region" description="Basic and acidic residues" evidence="1">
    <location>
        <begin position="411"/>
        <end position="425"/>
    </location>
</feature>
<dbReference type="EMBL" id="VWPV01027411">
    <property type="protein sequence ID" value="NWH65345.1"/>
    <property type="molecule type" value="Genomic_DNA"/>
</dbReference>
<keyword evidence="3" id="KW-1185">Reference proteome</keyword>
<feature type="compositionally biased region" description="Pro residues" evidence="1">
    <location>
        <begin position="113"/>
        <end position="130"/>
    </location>
</feature>
<protein>
    <submittedName>
        <fullName evidence="2">RABL6 protein</fullName>
    </submittedName>
</protein>
<dbReference type="GO" id="GO:0005634">
    <property type="term" value="C:nucleus"/>
    <property type="evidence" value="ECO:0007669"/>
    <property type="project" value="TreeGrafter"/>
</dbReference>
<feature type="compositionally biased region" description="Pro residues" evidence="1">
    <location>
        <begin position="79"/>
        <end position="94"/>
    </location>
</feature>
<dbReference type="AlphaFoldDB" id="A0A7K4JJD5"/>
<comment type="caution">
    <text evidence="2">The sequence shown here is derived from an EMBL/GenBank/DDBJ whole genome shotgun (WGS) entry which is preliminary data.</text>
</comment>
<evidence type="ECO:0000313" key="2">
    <source>
        <dbReference type="EMBL" id="NWH65345.1"/>
    </source>
</evidence>
<feature type="region of interest" description="Disordered" evidence="1">
    <location>
        <begin position="1"/>
        <end position="501"/>
    </location>
</feature>
<dbReference type="GO" id="GO:0005525">
    <property type="term" value="F:GTP binding"/>
    <property type="evidence" value="ECO:0007669"/>
    <property type="project" value="InterPro"/>
</dbReference>
<feature type="compositionally biased region" description="Basic residues" evidence="1">
    <location>
        <begin position="308"/>
        <end position="318"/>
    </location>
</feature>
<organism evidence="2 3">
    <name type="scientific">Geococcyx californianus</name>
    <name type="common">Greater roadrunner</name>
    <name type="synonym">Saurothera californiana</name>
    <dbReference type="NCBI Taxonomy" id="8947"/>
    <lineage>
        <taxon>Eukaryota</taxon>
        <taxon>Metazoa</taxon>
        <taxon>Chordata</taxon>
        <taxon>Craniata</taxon>
        <taxon>Vertebrata</taxon>
        <taxon>Euteleostomi</taxon>
        <taxon>Archelosauria</taxon>
        <taxon>Archosauria</taxon>
        <taxon>Dinosauria</taxon>
        <taxon>Saurischia</taxon>
        <taxon>Theropoda</taxon>
        <taxon>Coelurosauria</taxon>
        <taxon>Aves</taxon>
        <taxon>Neognathae</taxon>
        <taxon>Neoaves</taxon>
        <taxon>Otidimorphae</taxon>
        <taxon>Cuculiformes</taxon>
        <taxon>Neomorphidae</taxon>
        <taxon>Geococcyx</taxon>
    </lineage>
</organism>
<dbReference type="PANTHER" id="PTHR14932">
    <property type="entry name" value="RAS GTPASE-RELATED"/>
    <property type="match status" value="1"/>
</dbReference>
<feature type="compositionally biased region" description="Low complexity" evidence="1">
    <location>
        <begin position="52"/>
        <end position="78"/>
    </location>
</feature>
<feature type="compositionally biased region" description="Basic and acidic residues" evidence="1">
    <location>
        <begin position="146"/>
        <end position="172"/>
    </location>
</feature>
<evidence type="ECO:0000313" key="3">
    <source>
        <dbReference type="Proteomes" id="UP000531151"/>
    </source>
</evidence>
<reference evidence="2 3" key="1">
    <citation type="submission" date="2019-09" db="EMBL/GenBank/DDBJ databases">
        <title>Bird 10,000 Genomes (B10K) Project - Family phase.</title>
        <authorList>
            <person name="Zhang G."/>
        </authorList>
    </citation>
    <scope>NUCLEOTIDE SEQUENCE [LARGE SCALE GENOMIC DNA]</scope>
    <source>
        <strain evidence="2">B10K-CU-031-07</strain>
        <tissue evidence="2">Muscle</tissue>
    </source>
</reference>
<feature type="compositionally biased region" description="Basic residues" evidence="1">
    <location>
        <begin position="442"/>
        <end position="451"/>
    </location>
</feature>
<feature type="compositionally biased region" description="Low complexity" evidence="1">
    <location>
        <begin position="287"/>
        <end position="301"/>
    </location>
</feature>
<proteinExistence type="predicted"/>
<sequence length="501" mass="53648">FLEMMEARSRGHTSPLTTNGQSPSSGSQSPIVPPGSTSTGSSSPGTPQPAQPLSTSSAISSEPPSSFSPVPAPEAQQPHAPPPPTASPAPPAAALPPKRSIISRLFGTSPASEPSPPQPDPAAATPPHPAAPAKVQSVEDFVPDESLDHSFLEDPAPQKDKGKAQAKHRVDSESDGEAPGGNPMVAGFQDDLDLDDKIPSRPMVAAERVPSKNVTLSSEEEEEVKDSKVILLPDEDIDTEQEKKRSSRNSLKPQSEAILTKATDPKPPDSLPPRSGSERNSNSRVNTSLPAASAAATPAALQAPKTTSHSKGHVLKQKLVKEEKPEESDSDQEGPIATQMLSFVMDDPDFESEDSDSQKKKVNNFPVREDLSEISDDDTSLAQPPPPVKSMVHPFKLKNDSDLFGLGLEEAGPKESSEEDKQPSKEKKKKKKKSKEEEEKSVKKKSKHKKSKEKEESKEDKKKKKKKSKEKNNEIDELEAFLGGGGASVSKPRGGGDYEEL</sequence>
<dbReference type="OrthoDB" id="207081at2759"/>
<dbReference type="PANTHER" id="PTHR14932:SF1">
    <property type="entry name" value="RAB-LIKE PROTEIN 6"/>
    <property type="match status" value="1"/>
</dbReference>
<feature type="non-terminal residue" evidence="2">
    <location>
        <position position="1"/>
    </location>
</feature>